<dbReference type="Gene3D" id="2.160.20.20">
    <property type="match status" value="1"/>
</dbReference>
<dbReference type="RefSeq" id="WP_158531366.1">
    <property type="nucleotide sequence ID" value="NZ_PVBT01000015.1"/>
</dbReference>
<comment type="caution">
    <text evidence="2">The sequence shown here is derived from an EMBL/GenBank/DDBJ whole genome shotgun (WGS) entry which is preliminary data.</text>
</comment>
<feature type="non-terminal residue" evidence="2">
    <location>
        <position position="399"/>
    </location>
</feature>
<evidence type="ECO:0000313" key="3">
    <source>
        <dbReference type="Proteomes" id="UP000238563"/>
    </source>
</evidence>
<evidence type="ECO:0000256" key="1">
    <source>
        <dbReference type="SAM" id="Coils"/>
    </source>
</evidence>
<gene>
    <name evidence="2" type="ORF">C5750_26145</name>
</gene>
<dbReference type="SUPFAM" id="SSF51126">
    <property type="entry name" value="Pectin lyase-like"/>
    <property type="match status" value="1"/>
</dbReference>
<proteinExistence type="predicted"/>
<dbReference type="GO" id="GO:0019867">
    <property type="term" value="C:outer membrane"/>
    <property type="evidence" value="ECO:0007669"/>
    <property type="project" value="InterPro"/>
</dbReference>
<protein>
    <recommendedName>
        <fullName evidence="4">Autotransporter outer membrane beta-barrel domain-containing protein</fullName>
    </recommendedName>
</protein>
<dbReference type="Proteomes" id="UP000238563">
    <property type="component" value="Unassembled WGS sequence"/>
</dbReference>
<name>A0A2S9J9K5_9HYPH</name>
<dbReference type="EMBL" id="PVBT01000015">
    <property type="protein sequence ID" value="PRD49478.1"/>
    <property type="molecule type" value="Genomic_DNA"/>
</dbReference>
<keyword evidence="1" id="KW-0175">Coiled coil</keyword>
<dbReference type="SUPFAM" id="SSF103515">
    <property type="entry name" value="Autotransporter"/>
    <property type="match status" value="1"/>
</dbReference>
<dbReference type="InterPro" id="IPR006315">
    <property type="entry name" value="OM_autotransptr_brl_dom"/>
</dbReference>
<evidence type="ECO:0008006" key="4">
    <source>
        <dbReference type="Google" id="ProtNLM"/>
    </source>
</evidence>
<sequence length="399" mass="40845">INDTGLLTVDGTAAAVTANAGGRLKINTTGVTGDLTLNGGFASVDGKSGAAVINAGGVLGGIGLVHSLIARSGGTVSPGNSVGTLHVAGDATFDRGSVFDVEIATDRNRADRLDVGGNVMLLGGVVSVRLAGEKTGLSQAQIKDLFQKSYTILIADGTVSGTFENVLPHYTYITPSLLYAADKSMVSVGFDLTETARTEQAEKLTAAQAAAQAQADRLKAEGLAAEQAQAEADRLKAQLREEQIKNLVLMDAVTPNQKSTGHAVLQLGLGNRLLDTVLLHPQADAALNYDALSGEAHASLRGTLLQDAGLVSGAANERIRAAFDGVAARPVPVIIPLAYGPEDKAKNRQSADQAFDTTTPAPAAPATALWGQGYGAWSHGSSDGNASAYSRNTGGFVTG</sequence>
<evidence type="ECO:0000313" key="2">
    <source>
        <dbReference type="EMBL" id="PRD49478.1"/>
    </source>
</evidence>
<keyword evidence="3" id="KW-1185">Reference proteome</keyword>
<reference evidence="2 3" key="1">
    <citation type="submission" date="2018-02" db="EMBL/GenBank/DDBJ databases">
        <title>The draft genome of Phyllobacterium myrsinacearum DSM5892.</title>
        <authorList>
            <person name="Li L."/>
            <person name="Liu L."/>
            <person name="Zhang X."/>
            <person name="Wang T."/>
        </authorList>
    </citation>
    <scope>NUCLEOTIDE SEQUENCE [LARGE SCALE GENOMIC DNA]</scope>
    <source>
        <strain evidence="2 3">DSM 5892</strain>
    </source>
</reference>
<feature type="non-terminal residue" evidence="2">
    <location>
        <position position="1"/>
    </location>
</feature>
<feature type="coiled-coil region" evidence="1">
    <location>
        <begin position="201"/>
        <end position="245"/>
    </location>
</feature>
<organism evidence="2 3">
    <name type="scientific">Phyllobacterium myrsinacearum</name>
    <dbReference type="NCBI Taxonomy" id="28101"/>
    <lineage>
        <taxon>Bacteria</taxon>
        <taxon>Pseudomonadati</taxon>
        <taxon>Pseudomonadota</taxon>
        <taxon>Alphaproteobacteria</taxon>
        <taxon>Hyphomicrobiales</taxon>
        <taxon>Phyllobacteriaceae</taxon>
        <taxon>Phyllobacterium</taxon>
    </lineage>
</organism>
<dbReference type="InterPro" id="IPR036709">
    <property type="entry name" value="Autotransporte_beta_dom_sf"/>
</dbReference>
<dbReference type="InterPro" id="IPR011050">
    <property type="entry name" value="Pectin_lyase_fold/virulence"/>
</dbReference>
<accession>A0A2S9J9K5</accession>
<dbReference type="InterPro" id="IPR012332">
    <property type="entry name" value="Autotransporter_pectin_lyase_C"/>
</dbReference>
<dbReference type="AlphaFoldDB" id="A0A2S9J9K5"/>
<dbReference type="NCBIfam" id="TIGR01414">
    <property type="entry name" value="autotrans_barl"/>
    <property type="match status" value="1"/>
</dbReference>